<dbReference type="STRING" id="70415.A0A5S6R381"/>
<proteinExistence type="predicted"/>
<keyword evidence="1" id="KW-1185">Reference proteome</keyword>
<dbReference type="SUPFAM" id="SSF50978">
    <property type="entry name" value="WD40 repeat-like"/>
    <property type="match status" value="1"/>
</dbReference>
<dbReference type="Proteomes" id="UP000046395">
    <property type="component" value="Unassembled WGS sequence"/>
</dbReference>
<dbReference type="WBParaSite" id="TMUE_3000014091.1">
    <property type="protein sequence ID" value="TMUE_3000014091.1"/>
    <property type="gene ID" value="WBGene00292807"/>
</dbReference>
<protein>
    <submittedName>
        <fullName evidence="2">Uncharacterized protein</fullName>
    </submittedName>
</protein>
<evidence type="ECO:0000313" key="2">
    <source>
        <dbReference type="WBParaSite" id="TMUE_3000014091.1"/>
    </source>
</evidence>
<dbReference type="InterPro" id="IPR036322">
    <property type="entry name" value="WD40_repeat_dom_sf"/>
</dbReference>
<accession>A0A5S6R381</accession>
<name>A0A5S6R381_TRIMR</name>
<sequence>MTEANGRGDSVSGGQPFARYFPERASDNEFDLECGTADALELLTEDCWISQKLCGGQQEDSLTWPPIVPVKQTEPNYRSKVCRWSTAKLPKLALRNRFLTCRSTGRSPAMSMHNERLLAESLCDQSPSVVNFPNLGNCLGVFEDPSNAGFVTAAFATGSQAKTLALGLFKVSNDQRDLLTLEQVSAVDWKFDSEIVQVELLEKLDQPCCLLRLAQPPRAILLWLHTDLGRTYHSKPFVDQALHVGFSPHVAGEYFAVTPSRVQVGSLVSPKTVNVDLSISEHNSFSFGDWSGSPNCIIVGGSDGLAIWDMRCGSNANSSLVKENVSCLHCLHDDRTFLLYATETTVKLIDVRMPAATIIQWKHMLLGSPKYIASVHLDNHRLGRVREVIVLGRETNDATAFALLQPSENDSLFCGLHPPKVCCSVEDFLLWQQAHRPMVPTLPQSLRERLLAPARGLRALRQGILIANDVGDLYFQNTICQACNSDIYSKAFAFWNSCFSYSISDEDLNGFYSQSPKEKILNYPSSLTTACKGDISLGNFLSRSEDVQPGVLEEQLDKQWLEESAADNSLGDFISSCFVDQY</sequence>
<reference evidence="2" key="1">
    <citation type="submission" date="2019-12" db="UniProtKB">
        <authorList>
            <consortium name="WormBaseParasite"/>
        </authorList>
    </citation>
    <scope>IDENTIFICATION</scope>
</reference>
<evidence type="ECO:0000313" key="1">
    <source>
        <dbReference type="Proteomes" id="UP000046395"/>
    </source>
</evidence>
<organism evidence="1 2">
    <name type="scientific">Trichuris muris</name>
    <name type="common">Mouse whipworm</name>
    <dbReference type="NCBI Taxonomy" id="70415"/>
    <lineage>
        <taxon>Eukaryota</taxon>
        <taxon>Metazoa</taxon>
        <taxon>Ecdysozoa</taxon>
        <taxon>Nematoda</taxon>
        <taxon>Enoplea</taxon>
        <taxon>Dorylaimia</taxon>
        <taxon>Trichinellida</taxon>
        <taxon>Trichuridae</taxon>
        <taxon>Trichuris</taxon>
    </lineage>
</organism>
<dbReference type="AlphaFoldDB" id="A0A5S6R381"/>